<protein>
    <submittedName>
        <fullName evidence="1">Uncharacterized protein</fullName>
    </submittedName>
</protein>
<reference evidence="1" key="1">
    <citation type="journal article" date="2020" name="Nature">
        <title>Giant virus diversity and host interactions through global metagenomics.</title>
        <authorList>
            <person name="Schulz F."/>
            <person name="Roux S."/>
            <person name="Paez-Espino D."/>
            <person name="Jungbluth S."/>
            <person name="Walsh D.A."/>
            <person name="Denef V.J."/>
            <person name="McMahon K.D."/>
            <person name="Konstantinidis K.T."/>
            <person name="Eloe-Fadrosh E.A."/>
            <person name="Kyrpides N.C."/>
            <person name="Woyke T."/>
        </authorList>
    </citation>
    <scope>NUCLEOTIDE SEQUENCE</scope>
    <source>
        <strain evidence="1">GVMAG-S-1029409-49</strain>
    </source>
</reference>
<organism evidence="1">
    <name type="scientific">viral metagenome</name>
    <dbReference type="NCBI Taxonomy" id="1070528"/>
    <lineage>
        <taxon>unclassified sequences</taxon>
        <taxon>metagenomes</taxon>
        <taxon>organismal metagenomes</taxon>
    </lineage>
</organism>
<accession>A0A6C0LY21</accession>
<sequence length="281" mass="30607">MAYHNAGLRRDARYANSKVDTLDVKRIACNGDTPLQFTSPSGIVLGNSTWLSSAPERYQLEEFFRRNPGINADIQDANEAVRMIVNSDFELLGTNGVSANSTFSTTRGGVLLTTDANANDQVIIAPHLDANQSAWAQIGWGTENQVVWECGVATGTTIAAEIVWAGLKLTNTPVIATDNDQVFFRYETGVDTNWNAVYSIGGTDVEVNTGVVVAINTTYNFRVVIDAARIAKMYINNVLVATTTALTNDVNLIPYVGIQTTAAFVKTLNLSYEKISRHVFE</sequence>
<dbReference type="AlphaFoldDB" id="A0A6C0LY21"/>
<evidence type="ECO:0000313" key="1">
    <source>
        <dbReference type="EMBL" id="QHU35659.1"/>
    </source>
</evidence>
<dbReference type="EMBL" id="MN740610">
    <property type="protein sequence ID" value="QHU35659.1"/>
    <property type="molecule type" value="Genomic_DNA"/>
</dbReference>
<name>A0A6C0LY21_9ZZZZ</name>
<proteinExistence type="predicted"/>